<evidence type="ECO:0000313" key="1">
    <source>
        <dbReference type="EMBL" id="CAB4162706.1"/>
    </source>
</evidence>
<accession>A0A6J5NYB9</accession>
<name>A0A6J5NYB9_9CAUD</name>
<organism evidence="1">
    <name type="scientific">uncultured Caudovirales phage</name>
    <dbReference type="NCBI Taxonomy" id="2100421"/>
    <lineage>
        <taxon>Viruses</taxon>
        <taxon>Duplodnaviria</taxon>
        <taxon>Heunggongvirae</taxon>
        <taxon>Uroviricota</taxon>
        <taxon>Caudoviricetes</taxon>
        <taxon>Peduoviridae</taxon>
        <taxon>Maltschvirus</taxon>
        <taxon>Maltschvirus maltsch</taxon>
    </lineage>
</organism>
<proteinExistence type="predicted"/>
<dbReference type="EMBL" id="LR796738">
    <property type="protein sequence ID" value="CAB4162706.1"/>
    <property type="molecule type" value="Genomic_DNA"/>
</dbReference>
<sequence>MSATATHPIVTCNLTGKLSTSPQIDAWVGDLDQAERDSVTLFLTYFPETPTADEIRKRAKNLAGIAERWVQRMGLPPETPVLIDAPGFLVATLARRLMAVGLKPVFAVLERNYLDNTDTLRFVEYVG</sequence>
<protein>
    <submittedName>
        <fullName evidence="1">Uncharacterized protein</fullName>
    </submittedName>
</protein>
<reference evidence="1" key="1">
    <citation type="submission" date="2020-04" db="EMBL/GenBank/DDBJ databases">
        <authorList>
            <person name="Chiriac C."/>
            <person name="Salcher M."/>
            <person name="Ghai R."/>
            <person name="Kavagutti S V."/>
        </authorList>
    </citation>
    <scope>NUCLEOTIDE SEQUENCE</scope>
</reference>
<gene>
    <name evidence="1" type="ORF">UFOVP783_100</name>
</gene>